<sequence>MNTLYKIIPFDIKHGNCGGSLVQFQQGEDAENALPFSIGKVLVSSDMQPGDVRGNHAHHETEEIVVALSGGCTFELDDGKGTRERVRLAACGCKGVVECGSKDAAALAPIRPNPETPIPNHSDTQPALLLYPHVWRTFYDFEPGTVLLVVANITYDEKDYIRDRAEFERIAKTWAGLGGSASP</sequence>
<dbReference type="RefSeq" id="WP_136077853.1">
    <property type="nucleotide sequence ID" value="NZ_CAAHFG010000001.1"/>
</dbReference>
<name>A0A6C2TXU7_PONDE</name>
<feature type="domain" description="Sugar 3,4-ketoisomerase QdtA cupin" evidence="1">
    <location>
        <begin position="126"/>
        <end position="170"/>
    </location>
</feature>
<evidence type="ECO:0000259" key="1">
    <source>
        <dbReference type="Pfam" id="PF05523"/>
    </source>
</evidence>
<dbReference type="Proteomes" id="UP000366872">
    <property type="component" value="Unassembled WGS sequence"/>
</dbReference>
<organism evidence="2 3">
    <name type="scientific">Pontiella desulfatans</name>
    <dbReference type="NCBI Taxonomy" id="2750659"/>
    <lineage>
        <taxon>Bacteria</taxon>
        <taxon>Pseudomonadati</taxon>
        <taxon>Kiritimatiellota</taxon>
        <taxon>Kiritimatiellia</taxon>
        <taxon>Kiritimatiellales</taxon>
        <taxon>Pontiellaceae</taxon>
        <taxon>Pontiella</taxon>
    </lineage>
</organism>
<dbReference type="EMBL" id="CAAHFG010000001">
    <property type="protein sequence ID" value="VGO12161.1"/>
    <property type="molecule type" value="Genomic_DNA"/>
</dbReference>
<reference evidence="2 3" key="1">
    <citation type="submission" date="2019-04" db="EMBL/GenBank/DDBJ databases">
        <authorList>
            <person name="Van Vliet M D."/>
        </authorList>
    </citation>
    <scope>NUCLEOTIDE SEQUENCE [LARGE SCALE GENOMIC DNA]</scope>
    <source>
        <strain evidence="2 3">F1</strain>
    </source>
</reference>
<proteinExistence type="predicted"/>
<feature type="domain" description="Sugar 3,4-ketoisomerase QdtA cupin" evidence="1">
    <location>
        <begin position="18"/>
        <end position="84"/>
    </location>
</feature>
<evidence type="ECO:0000313" key="2">
    <source>
        <dbReference type="EMBL" id="VGO12161.1"/>
    </source>
</evidence>
<evidence type="ECO:0000313" key="3">
    <source>
        <dbReference type="Proteomes" id="UP000366872"/>
    </source>
</evidence>
<protein>
    <submittedName>
        <fullName evidence="2">TDP-4-oxo-6-deoxy-alpha-D-glucose-3,4-oxoisomeras e</fullName>
    </submittedName>
</protein>
<dbReference type="CDD" id="cd20292">
    <property type="entry name" value="cupin_QdtA-like"/>
    <property type="match status" value="1"/>
</dbReference>
<gene>
    <name evidence="2" type="primary">fdtA</name>
    <name evidence="2" type="ORF">PDESU_00712</name>
</gene>
<dbReference type="InterPro" id="IPR008894">
    <property type="entry name" value="QdtA_cupin_dom"/>
</dbReference>
<dbReference type="Gene3D" id="2.60.120.10">
    <property type="entry name" value="Jelly Rolls"/>
    <property type="match status" value="1"/>
</dbReference>
<keyword evidence="3" id="KW-1185">Reference proteome</keyword>
<dbReference type="InterPro" id="IPR011051">
    <property type="entry name" value="RmlC_Cupin_sf"/>
</dbReference>
<dbReference type="Pfam" id="PF05523">
    <property type="entry name" value="FdtA"/>
    <property type="match status" value="2"/>
</dbReference>
<dbReference type="AlphaFoldDB" id="A0A6C2TXU7"/>
<accession>A0A6C2TXU7</accession>
<dbReference type="SUPFAM" id="SSF51182">
    <property type="entry name" value="RmlC-like cupins"/>
    <property type="match status" value="2"/>
</dbReference>
<dbReference type="InterPro" id="IPR014710">
    <property type="entry name" value="RmlC-like_jellyroll"/>
</dbReference>